<evidence type="ECO:0000313" key="3">
    <source>
        <dbReference type="Proteomes" id="UP000252731"/>
    </source>
</evidence>
<name>A0A366K364_CYTFI</name>
<dbReference type="Proteomes" id="UP000252731">
    <property type="component" value="Unassembled WGS sequence"/>
</dbReference>
<reference evidence="2 3" key="1">
    <citation type="submission" date="2018-06" db="EMBL/GenBank/DDBJ databases">
        <title>Freshwater and sediment microbial communities from various areas in North America, analyzing microbe dynamics in response to fracking.</title>
        <authorList>
            <person name="Lamendella R."/>
        </authorList>
    </citation>
    <scope>NUCLEOTIDE SEQUENCE [LARGE SCALE GENOMIC DNA]</scope>
    <source>
        <strain evidence="2 3">14_TX</strain>
    </source>
</reference>
<comment type="caution">
    <text evidence="2">The sequence shown here is derived from an EMBL/GenBank/DDBJ whole genome shotgun (WGS) entry which is preliminary data.</text>
</comment>
<feature type="domain" description="Transposase IS110-like N-terminal" evidence="1">
    <location>
        <begin position="5"/>
        <end position="126"/>
    </location>
</feature>
<sequence length="135" mass="15582">MNPVVGLDVAKGESQIQAFLDKKKPYQKSFKVEHTLEGLEKLHSFLSDVERITGIKPPLVMESTGHYHTPVVHYFEEKGYLIIIVNPLVSYRAKSSSLRKVKTDIIDANHLCEMYYKEDLEPYKKRGIQLLNFET</sequence>
<protein>
    <submittedName>
        <fullName evidence="2">Transposase</fullName>
    </submittedName>
</protein>
<organism evidence="2 3">
    <name type="scientific">Cytobacillus firmus</name>
    <name type="common">Bacillus firmus</name>
    <dbReference type="NCBI Taxonomy" id="1399"/>
    <lineage>
        <taxon>Bacteria</taxon>
        <taxon>Bacillati</taxon>
        <taxon>Bacillota</taxon>
        <taxon>Bacilli</taxon>
        <taxon>Bacillales</taxon>
        <taxon>Bacillaceae</taxon>
        <taxon>Cytobacillus</taxon>
    </lineage>
</organism>
<dbReference type="EMBL" id="QNSF01000002">
    <property type="protein sequence ID" value="RBP96196.1"/>
    <property type="molecule type" value="Genomic_DNA"/>
</dbReference>
<dbReference type="InterPro" id="IPR047650">
    <property type="entry name" value="Transpos_IS110"/>
</dbReference>
<proteinExistence type="predicted"/>
<dbReference type="GO" id="GO:0006313">
    <property type="term" value="P:DNA transposition"/>
    <property type="evidence" value="ECO:0007669"/>
    <property type="project" value="InterPro"/>
</dbReference>
<dbReference type="PANTHER" id="PTHR33055">
    <property type="entry name" value="TRANSPOSASE FOR INSERTION SEQUENCE ELEMENT IS1111A"/>
    <property type="match status" value="1"/>
</dbReference>
<dbReference type="InterPro" id="IPR002525">
    <property type="entry name" value="Transp_IS110-like_N"/>
</dbReference>
<gene>
    <name evidence="2" type="ORF">DFO70_102523</name>
</gene>
<evidence type="ECO:0000259" key="1">
    <source>
        <dbReference type="Pfam" id="PF01548"/>
    </source>
</evidence>
<dbReference type="Pfam" id="PF01548">
    <property type="entry name" value="DEDD_Tnp_IS110"/>
    <property type="match status" value="1"/>
</dbReference>
<dbReference type="GO" id="GO:0004803">
    <property type="term" value="F:transposase activity"/>
    <property type="evidence" value="ECO:0007669"/>
    <property type="project" value="InterPro"/>
</dbReference>
<keyword evidence="3" id="KW-1185">Reference proteome</keyword>
<accession>A0A366K364</accession>
<dbReference type="PANTHER" id="PTHR33055:SF17">
    <property type="entry name" value="THIRD ORF IN TRANSPOSON ISC1491"/>
    <property type="match status" value="1"/>
</dbReference>
<evidence type="ECO:0000313" key="2">
    <source>
        <dbReference type="EMBL" id="RBP96196.1"/>
    </source>
</evidence>
<dbReference type="AlphaFoldDB" id="A0A366K364"/>
<dbReference type="GO" id="GO:0003677">
    <property type="term" value="F:DNA binding"/>
    <property type="evidence" value="ECO:0007669"/>
    <property type="project" value="InterPro"/>
</dbReference>